<organism evidence="3 4">
    <name type="scientific">Stutzerimonas stutzeri</name>
    <name type="common">Pseudomonas stutzeri</name>
    <dbReference type="NCBI Taxonomy" id="316"/>
    <lineage>
        <taxon>Bacteria</taxon>
        <taxon>Pseudomonadati</taxon>
        <taxon>Pseudomonadota</taxon>
        <taxon>Gammaproteobacteria</taxon>
        <taxon>Pseudomonadales</taxon>
        <taxon>Pseudomonadaceae</taxon>
        <taxon>Stutzerimonas</taxon>
    </lineage>
</organism>
<feature type="signal peptide" evidence="2">
    <location>
        <begin position="1"/>
        <end position="19"/>
    </location>
</feature>
<dbReference type="AlphaFoldDB" id="A0ABD4XWG4"/>
<reference evidence="3" key="1">
    <citation type="submission" date="2022-09" db="EMBL/GenBank/DDBJ databases">
        <title>Intensive care unit water sources are persistently colonized with multi-drug resistant bacteria and are the site of extensive horizontal gene transfer of antibiotic resistance genes.</title>
        <authorList>
            <person name="Diorio-Toth L."/>
        </authorList>
    </citation>
    <scope>NUCLEOTIDE SEQUENCE</scope>
    <source>
        <strain evidence="3">GD03864</strain>
    </source>
</reference>
<accession>A0ABD4XWG4</accession>
<sequence length="230" mass="23853">MKVRAGLAIVIAWPFIALAAPVDEGAGLPGLHVMLISTESNAAETEAALALHSTAGEDNAFLFPVEQSSPESLIAALGSTHPSIFAERTLPPSREANTALEAYIAGEGVLIRTKTTSIQGDRVKVWVGVQVSSVGAGPAKPISRTSFPAEIANGEAFLARVNAKMLVAVTPEPFTPAETLPGELQTAQQPAALIAPNSPAASSEPRIIWDTAPGGAVPDEEALQRILQQP</sequence>
<gene>
    <name evidence="3" type="ORF">N5D09_02785</name>
</gene>
<protein>
    <submittedName>
        <fullName evidence="3">Uncharacterized protein</fullName>
    </submittedName>
</protein>
<dbReference type="Proteomes" id="UP001161139">
    <property type="component" value="Unassembled WGS sequence"/>
</dbReference>
<keyword evidence="2" id="KW-0732">Signal</keyword>
<comment type="caution">
    <text evidence="3">The sequence shown here is derived from an EMBL/GenBank/DDBJ whole genome shotgun (WGS) entry which is preliminary data.</text>
</comment>
<evidence type="ECO:0000256" key="1">
    <source>
        <dbReference type="SAM" id="MobiDB-lite"/>
    </source>
</evidence>
<evidence type="ECO:0000313" key="4">
    <source>
        <dbReference type="Proteomes" id="UP001161139"/>
    </source>
</evidence>
<dbReference type="EMBL" id="JAOCDG010000003">
    <property type="protein sequence ID" value="MDH0687012.1"/>
    <property type="molecule type" value="Genomic_DNA"/>
</dbReference>
<feature type="chain" id="PRO_5044824999" evidence="2">
    <location>
        <begin position="20"/>
        <end position="230"/>
    </location>
</feature>
<dbReference type="RefSeq" id="WP_172882214.1">
    <property type="nucleotide sequence ID" value="NZ_JAOCDG010000003.1"/>
</dbReference>
<evidence type="ECO:0000256" key="2">
    <source>
        <dbReference type="SAM" id="SignalP"/>
    </source>
</evidence>
<feature type="region of interest" description="Disordered" evidence="1">
    <location>
        <begin position="195"/>
        <end position="216"/>
    </location>
</feature>
<name>A0ABD4XWG4_STUST</name>
<evidence type="ECO:0000313" key="3">
    <source>
        <dbReference type="EMBL" id="MDH0687012.1"/>
    </source>
</evidence>
<proteinExistence type="predicted"/>